<dbReference type="Proteomes" id="UP000195221">
    <property type="component" value="Unassembled WGS sequence"/>
</dbReference>
<reference evidence="1 2" key="1">
    <citation type="submission" date="2017-03" db="EMBL/GenBank/DDBJ databases">
        <title>Genome analysis of strain PAMC 26577.</title>
        <authorList>
            <person name="Oh H.-M."/>
            <person name="Yang J.-A."/>
        </authorList>
    </citation>
    <scope>NUCLEOTIDE SEQUENCE [LARGE SCALE GENOMIC DNA]</scope>
    <source>
        <strain evidence="1 2">PAMC 26577</strain>
    </source>
</reference>
<accession>A0A242N0T0</accession>
<evidence type="ECO:0000313" key="2">
    <source>
        <dbReference type="Proteomes" id="UP000195221"/>
    </source>
</evidence>
<protein>
    <submittedName>
        <fullName evidence="1">Uncharacterized protein</fullName>
    </submittedName>
</protein>
<evidence type="ECO:0000313" key="1">
    <source>
        <dbReference type="EMBL" id="OTP77265.1"/>
    </source>
</evidence>
<comment type="caution">
    <text evidence="1">The sequence shown here is derived from an EMBL/GenBank/DDBJ whole genome shotgun (WGS) entry which is preliminary data.</text>
</comment>
<proteinExistence type="predicted"/>
<organism evidence="1 2">
    <name type="scientific">Caballeronia sordidicola</name>
    <name type="common">Burkholderia sordidicola</name>
    <dbReference type="NCBI Taxonomy" id="196367"/>
    <lineage>
        <taxon>Bacteria</taxon>
        <taxon>Pseudomonadati</taxon>
        <taxon>Pseudomonadota</taxon>
        <taxon>Betaproteobacteria</taxon>
        <taxon>Burkholderiales</taxon>
        <taxon>Burkholderiaceae</taxon>
        <taxon>Caballeronia</taxon>
    </lineage>
</organism>
<sequence>MSNSDRLEKAAIEDRKICTLTEIAVSSKCDHLCFFGSAFSDQPAQFFPIKVRQGNVQNYNVECFVRSTFESSRPIIGALRLVTKP</sequence>
<dbReference type="AlphaFoldDB" id="A0A242N0T0"/>
<dbReference type="EMBL" id="NBTZ01000031">
    <property type="protein sequence ID" value="OTP77265.1"/>
    <property type="molecule type" value="Genomic_DNA"/>
</dbReference>
<gene>
    <name evidence="1" type="ORF">PAMC26577_08385</name>
</gene>
<name>A0A242N0T0_CABSO</name>